<dbReference type="Proteomes" id="UP001219525">
    <property type="component" value="Unassembled WGS sequence"/>
</dbReference>
<feature type="non-terminal residue" evidence="1">
    <location>
        <position position="81"/>
    </location>
</feature>
<reference evidence="1" key="1">
    <citation type="submission" date="2023-03" db="EMBL/GenBank/DDBJ databases">
        <title>Massive genome expansion in bonnet fungi (Mycena s.s.) driven by repeated elements and novel gene families across ecological guilds.</title>
        <authorList>
            <consortium name="Lawrence Berkeley National Laboratory"/>
            <person name="Harder C.B."/>
            <person name="Miyauchi S."/>
            <person name="Viragh M."/>
            <person name="Kuo A."/>
            <person name="Thoen E."/>
            <person name="Andreopoulos B."/>
            <person name="Lu D."/>
            <person name="Skrede I."/>
            <person name="Drula E."/>
            <person name="Henrissat B."/>
            <person name="Morin E."/>
            <person name="Kohler A."/>
            <person name="Barry K."/>
            <person name="LaButti K."/>
            <person name="Morin E."/>
            <person name="Salamov A."/>
            <person name="Lipzen A."/>
            <person name="Mereny Z."/>
            <person name="Hegedus B."/>
            <person name="Baldrian P."/>
            <person name="Stursova M."/>
            <person name="Weitz H."/>
            <person name="Taylor A."/>
            <person name="Grigoriev I.V."/>
            <person name="Nagy L.G."/>
            <person name="Martin F."/>
            <person name="Kauserud H."/>
        </authorList>
    </citation>
    <scope>NUCLEOTIDE SEQUENCE</scope>
    <source>
        <strain evidence="1">9144</strain>
    </source>
</reference>
<comment type="caution">
    <text evidence="1">The sequence shown here is derived from an EMBL/GenBank/DDBJ whole genome shotgun (WGS) entry which is preliminary data.</text>
</comment>
<organism evidence="1 2">
    <name type="scientific">Mycena pura</name>
    <dbReference type="NCBI Taxonomy" id="153505"/>
    <lineage>
        <taxon>Eukaryota</taxon>
        <taxon>Fungi</taxon>
        <taxon>Dikarya</taxon>
        <taxon>Basidiomycota</taxon>
        <taxon>Agaricomycotina</taxon>
        <taxon>Agaricomycetes</taxon>
        <taxon>Agaricomycetidae</taxon>
        <taxon>Agaricales</taxon>
        <taxon>Marasmiineae</taxon>
        <taxon>Mycenaceae</taxon>
        <taxon>Mycena</taxon>
    </lineage>
</organism>
<evidence type="ECO:0000313" key="1">
    <source>
        <dbReference type="EMBL" id="KAJ7192899.1"/>
    </source>
</evidence>
<accession>A0AAD6XYN0</accession>
<dbReference type="AlphaFoldDB" id="A0AAD6XYN0"/>
<evidence type="ECO:0000313" key="2">
    <source>
        <dbReference type="Proteomes" id="UP001219525"/>
    </source>
</evidence>
<feature type="non-terminal residue" evidence="1">
    <location>
        <position position="1"/>
    </location>
</feature>
<sequence>LDFRHYLRVRQPEHRKALTKTILLSHSLAVERRRWKERAAVAKTSCPASGDCRFCYIYVEDPAHAMFRCEHAELVPIRQVF</sequence>
<gene>
    <name evidence="1" type="ORF">GGX14DRAFT_309948</name>
</gene>
<dbReference type="EMBL" id="JARJCW010000114">
    <property type="protein sequence ID" value="KAJ7192899.1"/>
    <property type="molecule type" value="Genomic_DNA"/>
</dbReference>
<proteinExistence type="predicted"/>
<keyword evidence="2" id="KW-1185">Reference proteome</keyword>
<name>A0AAD6XYN0_9AGAR</name>
<protein>
    <submittedName>
        <fullName evidence="1">Uncharacterized protein</fullName>
    </submittedName>
</protein>